<gene>
    <name evidence="4" type="ORF">S06H3_56383</name>
</gene>
<dbReference type="CDD" id="cd17928">
    <property type="entry name" value="DEXDc_SecA"/>
    <property type="match status" value="1"/>
</dbReference>
<accession>X1QMC8</accession>
<dbReference type="SMART" id="SM00957">
    <property type="entry name" value="SecA_DEAD"/>
    <property type="match status" value="1"/>
</dbReference>
<dbReference type="GO" id="GO:0043952">
    <property type="term" value="P:protein transport by the Sec complex"/>
    <property type="evidence" value="ECO:0007669"/>
    <property type="project" value="TreeGrafter"/>
</dbReference>
<dbReference type="PRINTS" id="PR00906">
    <property type="entry name" value="SECA"/>
</dbReference>
<feature type="domain" description="SecA family profile" evidence="3">
    <location>
        <begin position="1"/>
        <end position="147"/>
    </location>
</feature>
<dbReference type="InterPro" id="IPR011115">
    <property type="entry name" value="SecA_DEAD"/>
</dbReference>
<keyword evidence="2" id="KW-0811">Translocation</keyword>
<evidence type="ECO:0000259" key="3">
    <source>
        <dbReference type="PROSITE" id="PS51196"/>
    </source>
</evidence>
<dbReference type="GO" id="GO:0031522">
    <property type="term" value="C:cell envelope Sec protein transport complex"/>
    <property type="evidence" value="ECO:0007669"/>
    <property type="project" value="TreeGrafter"/>
</dbReference>
<dbReference type="GO" id="GO:0006886">
    <property type="term" value="P:intracellular protein transport"/>
    <property type="evidence" value="ECO:0007669"/>
    <property type="project" value="InterPro"/>
</dbReference>
<dbReference type="GO" id="GO:0005829">
    <property type="term" value="C:cytosol"/>
    <property type="evidence" value="ECO:0007669"/>
    <property type="project" value="TreeGrafter"/>
</dbReference>
<dbReference type="Gene3D" id="3.40.50.300">
    <property type="entry name" value="P-loop containing nucleotide triphosphate hydrolases"/>
    <property type="match status" value="1"/>
</dbReference>
<comment type="caution">
    <text evidence="4">The sequence shown here is derived from an EMBL/GenBank/DDBJ whole genome shotgun (WGS) entry which is preliminary data.</text>
</comment>
<dbReference type="PROSITE" id="PS51196">
    <property type="entry name" value="SECA_MOTOR_DEAD"/>
    <property type="match status" value="1"/>
</dbReference>
<feature type="non-terminal residue" evidence="4">
    <location>
        <position position="147"/>
    </location>
</feature>
<proteinExistence type="predicted"/>
<keyword evidence="1" id="KW-0813">Transport</keyword>
<protein>
    <recommendedName>
        <fullName evidence="3">SecA family profile domain-containing protein</fullName>
    </recommendedName>
</protein>
<sequence length="147" mass="16563">MFKWLGGFVDSNEKELKRLQPIVNEVDELEPEFERLSEDELRAKTEEFKARLKAGASLDELLPEAFAAVREAAKRTIGQRHFDVQLMGGIVLHQGKIAEMKTGEGKTLVATLPLYLNSLTGQGCHLATVNDYLARRDPYWMGPIYNA</sequence>
<name>X1QMC8_9ZZZZ</name>
<dbReference type="GO" id="GO:0005886">
    <property type="term" value="C:plasma membrane"/>
    <property type="evidence" value="ECO:0007669"/>
    <property type="project" value="TreeGrafter"/>
</dbReference>
<evidence type="ECO:0000256" key="2">
    <source>
        <dbReference type="ARBA" id="ARBA00023010"/>
    </source>
</evidence>
<dbReference type="GO" id="GO:0017038">
    <property type="term" value="P:protein import"/>
    <property type="evidence" value="ECO:0007669"/>
    <property type="project" value="InterPro"/>
</dbReference>
<dbReference type="InterPro" id="IPR000185">
    <property type="entry name" value="SecA"/>
</dbReference>
<organism evidence="4">
    <name type="scientific">marine sediment metagenome</name>
    <dbReference type="NCBI Taxonomy" id="412755"/>
    <lineage>
        <taxon>unclassified sequences</taxon>
        <taxon>metagenomes</taxon>
        <taxon>ecological metagenomes</taxon>
    </lineage>
</organism>
<dbReference type="EMBL" id="BARV01036264">
    <property type="protein sequence ID" value="GAI52140.1"/>
    <property type="molecule type" value="Genomic_DNA"/>
</dbReference>
<reference evidence="4" key="1">
    <citation type="journal article" date="2014" name="Front. Microbiol.">
        <title>High frequency of phylogenetically diverse reductive dehalogenase-homologous genes in deep subseafloor sedimentary metagenomes.</title>
        <authorList>
            <person name="Kawai M."/>
            <person name="Futagami T."/>
            <person name="Toyoda A."/>
            <person name="Takaki Y."/>
            <person name="Nishi S."/>
            <person name="Hori S."/>
            <person name="Arai W."/>
            <person name="Tsubouchi T."/>
            <person name="Morono Y."/>
            <person name="Uchiyama I."/>
            <person name="Ito T."/>
            <person name="Fujiyama A."/>
            <person name="Inagaki F."/>
            <person name="Takami H."/>
        </authorList>
    </citation>
    <scope>NUCLEOTIDE SEQUENCE</scope>
    <source>
        <strain evidence="4">Expedition CK06-06</strain>
    </source>
</reference>
<dbReference type="PANTHER" id="PTHR30612:SF0">
    <property type="entry name" value="CHLOROPLAST PROTEIN-TRANSPORTING ATPASE"/>
    <property type="match status" value="1"/>
</dbReference>
<evidence type="ECO:0000256" key="1">
    <source>
        <dbReference type="ARBA" id="ARBA00022927"/>
    </source>
</evidence>
<dbReference type="Pfam" id="PF07517">
    <property type="entry name" value="SecA_DEAD"/>
    <property type="match status" value="1"/>
</dbReference>
<dbReference type="InterPro" id="IPR014018">
    <property type="entry name" value="SecA_motor_DEAD"/>
</dbReference>
<dbReference type="PANTHER" id="PTHR30612">
    <property type="entry name" value="SECA INNER MEMBRANE COMPONENT OF SEC PROTEIN SECRETION SYSTEM"/>
    <property type="match status" value="1"/>
</dbReference>
<keyword evidence="1" id="KW-0653">Protein transport</keyword>
<dbReference type="GO" id="GO:0006605">
    <property type="term" value="P:protein targeting"/>
    <property type="evidence" value="ECO:0007669"/>
    <property type="project" value="InterPro"/>
</dbReference>
<evidence type="ECO:0000313" key="4">
    <source>
        <dbReference type="EMBL" id="GAI52140.1"/>
    </source>
</evidence>
<dbReference type="InterPro" id="IPR027417">
    <property type="entry name" value="P-loop_NTPase"/>
</dbReference>
<dbReference type="GO" id="GO:0005524">
    <property type="term" value="F:ATP binding"/>
    <property type="evidence" value="ECO:0007669"/>
    <property type="project" value="InterPro"/>
</dbReference>
<dbReference type="SUPFAM" id="SSF52540">
    <property type="entry name" value="P-loop containing nucleoside triphosphate hydrolases"/>
    <property type="match status" value="1"/>
</dbReference>
<dbReference type="AlphaFoldDB" id="X1QMC8"/>